<proteinExistence type="inferred from homology"/>
<dbReference type="GO" id="GO:0008961">
    <property type="term" value="F:phosphatidylglycerol-prolipoprotein diacylglyceryl transferase activity"/>
    <property type="evidence" value="ECO:0007669"/>
    <property type="project" value="InterPro"/>
</dbReference>
<reference evidence="7" key="1">
    <citation type="submission" date="2019-08" db="EMBL/GenBank/DDBJ databases">
        <authorList>
            <person name="Kucharzyk K."/>
            <person name="Murdoch R.W."/>
            <person name="Higgins S."/>
            <person name="Loffler F."/>
        </authorList>
    </citation>
    <scope>NUCLEOTIDE SEQUENCE</scope>
</reference>
<keyword evidence="7" id="KW-0449">Lipoprotein</keyword>
<dbReference type="Pfam" id="PF01790">
    <property type="entry name" value="LGT"/>
    <property type="match status" value="1"/>
</dbReference>
<organism evidence="7">
    <name type="scientific">bioreactor metagenome</name>
    <dbReference type="NCBI Taxonomy" id="1076179"/>
    <lineage>
        <taxon>unclassified sequences</taxon>
        <taxon>metagenomes</taxon>
        <taxon>ecological metagenomes</taxon>
    </lineage>
</organism>
<dbReference type="PANTHER" id="PTHR30589:SF0">
    <property type="entry name" value="PHOSPHATIDYLGLYCEROL--PROLIPOPROTEIN DIACYLGLYCERYL TRANSFERASE"/>
    <property type="match status" value="1"/>
</dbReference>
<evidence type="ECO:0000256" key="1">
    <source>
        <dbReference type="ARBA" id="ARBA00022475"/>
    </source>
</evidence>
<evidence type="ECO:0000256" key="2">
    <source>
        <dbReference type="ARBA" id="ARBA00022679"/>
    </source>
</evidence>
<feature type="transmembrane region" description="Helical" evidence="6">
    <location>
        <begin position="15"/>
        <end position="34"/>
    </location>
</feature>
<dbReference type="EC" id="2.4.99.-" evidence="7"/>
<evidence type="ECO:0000256" key="4">
    <source>
        <dbReference type="ARBA" id="ARBA00022989"/>
    </source>
</evidence>
<feature type="transmembrane region" description="Helical" evidence="6">
    <location>
        <begin position="84"/>
        <end position="106"/>
    </location>
</feature>
<dbReference type="PANTHER" id="PTHR30589">
    <property type="entry name" value="PROLIPOPROTEIN DIACYLGLYCERYL TRANSFERASE"/>
    <property type="match status" value="1"/>
</dbReference>
<dbReference type="EMBL" id="VSSQ01000116">
    <property type="protein sequence ID" value="MPL78432.1"/>
    <property type="molecule type" value="Genomic_DNA"/>
</dbReference>
<keyword evidence="7" id="KW-0328">Glycosyltransferase</keyword>
<dbReference type="InterPro" id="IPR001640">
    <property type="entry name" value="Lgt"/>
</dbReference>
<evidence type="ECO:0000256" key="3">
    <source>
        <dbReference type="ARBA" id="ARBA00022692"/>
    </source>
</evidence>
<evidence type="ECO:0000313" key="7">
    <source>
        <dbReference type="EMBL" id="MPL78432.1"/>
    </source>
</evidence>
<evidence type="ECO:0000256" key="5">
    <source>
        <dbReference type="ARBA" id="ARBA00023136"/>
    </source>
</evidence>
<keyword evidence="3 6" id="KW-0812">Transmembrane</keyword>
<dbReference type="HAMAP" id="MF_01147">
    <property type="entry name" value="Lgt"/>
    <property type="match status" value="1"/>
</dbReference>
<gene>
    <name evidence="7" type="primary">lgt_10</name>
    <name evidence="7" type="ORF">SDC9_24297</name>
</gene>
<sequence>MHQYLFHIGGFPVRMYGIMMCLAIFLATAVGYFLAKKDGHGWHEYMVDIGIYGGFAGIIGGRLWDVFFFDWDYYSGHLLQIPFVWQGGMAIQGGITGGVLAGIYYCKKRNIDWVALLDVITPALLIGQSIGRMANLLNGDAFGTPTGSNFGILYPVGTLAHQTYGSVPLWPAEVWEGQIDIILFALLLLFQTTKYARGQVFFLYVMLYSGLRFFLEMLRGDYVEPLFLGLKSAQATSLIFIIVAAILFFWSGWKQKKQEVPKIKSKK</sequence>
<name>A0A644UHX2_9ZZZZ</name>
<feature type="transmembrane region" description="Helical" evidence="6">
    <location>
        <begin position="46"/>
        <end position="64"/>
    </location>
</feature>
<keyword evidence="2 7" id="KW-0808">Transferase</keyword>
<keyword evidence="5 6" id="KW-0472">Membrane</keyword>
<dbReference type="AlphaFoldDB" id="A0A644UHX2"/>
<dbReference type="GO" id="GO:0005886">
    <property type="term" value="C:plasma membrane"/>
    <property type="evidence" value="ECO:0007669"/>
    <property type="project" value="InterPro"/>
</dbReference>
<evidence type="ECO:0000256" key="6">
    <source>
        <dbReference type="SAM" id="Phobius"/>
    </source>
</evidence>
<comment type="caution">
    <text evidence="7">The sequence shown here is derived from an EMBL/GenBank/DDBJ whole genome shotgun (WGS) entry which is preliminary data.</text>
</comment>
<dbReference type="GO" id="GO:0042158">
    <property type="term" value="P:lipoprotein biosynthetic process"/>
    <property type="evidence" value="ECO:0007669"/>
    <property type="project" value="InterPro"/>
</dbReference>
<keyword evidence="1" id="KW-1003">Cell membrane</keyword>
<feature type="transmembrane region" description="Helical" evidence="6">
    <location>
        <begin position="198"/>
        <end position="215"/>
    </location>
</feature>
<protein>
    <submittedName>
        <fullName evidence="7">Prolipoprotein diacylglyceryl transferase</fullName>
        <ecNumber evidence="7">2.4.99.-</ecNumber>
    </submittedName>
</protein>
<accession>A0A644UHX2</accession>
<feature type="transmembrane region" description="Helical" evidence="6">
    <location>
        <begin position="235"/>
        <end position="253"/>
    </location>
</feature>
<keyword evidence="4 6" id="KW-1133">Transmembrane helix</keyword>
<dbReference type="NCBIfam" id="TIGR00544">
    <property type="entry name" value="lgt"/>
    <property type="match status" value="1"/>
</dbReference>